<dbReference type="Gramene" id="rna15013">
    <property type="protein sequence ID" value="RHN66897.1"/>
    <property type="gene ID" value="gene15013"/>
</dbReference>
<evidence type="ECO:0000313" key="2">
    <source>
        <dbReference type="EMBL" id="RHN66897.1"/>
    </source>
</evidence>
<gene>
    <name evidence="2" type="ORF">MtrunA17_Chr3g0096771</name>
</gene>
<feature type="coiled-coil region" evidence="1">
    <location>
        <begin position="224"/>
        <end position="258"/>
    </location>
</feature>
<evidence type="ECO:0000256" key="1">
    <source>
        <dbReference type="SAM" id="Coils"/>
    </source>
</evidence>
<accession>A0A396IVB7</accession>
<dbReference type="AlphaFoldDB" id="A0A396IVB7"/>
<proteinExistence type="predicted"/>
<keyword evidence="1" id="KW-0175">Coiled coil</keyword>
<sequence>MLMQHHPQLINWAVRHRNKMLMSEAFRKLPRLIMTNVKTLRMYFLMLPHNPFDFEVKLSSLSTISVSLNHNAFIQLSSIIEEQFPEDDDFRDSKSKPSPTNSIPLPLTSQTLPLPFEGEVNVLNPSEIVENSSSPCIVKWELEQLVSESYLDYKNLSLLTDFFVKYPSVLLRDTSLSTRYSVMHSVLSYYNSSKPIVFGFDKDWLDSVERRALFSDIKVSQDALQKLLDSNQQVSKEVEVLRLKIDILSQHVEDLKHQLTTSETVLKSIIQEEAQVLETKATFSAPLGY</sequence>
<reference evidence="2" key="1">
    <citation type="journal article" date="2018" name="Nat. Plants">
        <title>Whole-genome landscape of Medicago truncatula symbiotic genes.</title>
        <authorList>
            <person name="Pecrix Y."/>
            <person name="Gamas P."/>
            <person name="Carrere S."/>
        </authorList>
    </citation>
    <scope>NUCLEOTIDE SEQUENCE</scope>
    <source>
        <tissue evidence="2">Leaves</tissue>
    </source>
</reference>
<protein>
    <submittedName>
        <fullName evidence="2">Uncharacterized protein</fullName>
    </submittedName>
</protein>
<dbReference type="EMBL" id="PSQE01000003">
    <property type="protein sequence ID" value="RHN66897.1"/>
    <property type="molecule type" value="Genomic_DNA"/>
</dbReference>
<comment type="caution">
    <text evidence="2">The sequence shown here is derived from an EMBL/GenBank/DDBJ whole genome shotgun (WGS) entry which is preliminary data.</text>
</comment>
<dbReference type="Proteomes" id="UP000265566">
    <property type="component" value="Chromosome 3"/>
</dbReference>
<organism evidence="2">
    <name type="scientific">Medicago truncatula</name>
    <name type="common">Barrel medic</name>
    <name type="synonym">Medicago tribuloides</name>
    <dbReference type="NCBI Taxonomy" id="3880"/>
    <lineage>
        <taxon>Eukaryota</taxon>
        <taxon>Viridiplantae</taxon>
        <taxon>Streptophyta</taxon>
        <taxon>Embryophyta</taxon>
        <taxon>Tracheophyta</taxon>
        <taxon>Spermatophyta</taxon>
        <taxon>Magnoliopsida</taxon>
        <taxon>eudicotyledons</taxon>
        <taxon>Gunneridae</taxon>
        <taxon>Pentapetalae</taxon>
        <taxon>rosids</taxon>
        <taxon>fabids</taxon>
        <taxon>Fabales</taxon>
        <taxon>Fabaceae</taxon>
        <taxon>Papilionoideae</taxon>
        <taxon>50 kb inversion clade</taxon>
        <taxon>NPAAA clade</taxon>
        <taxon>Hologalegina</taxon>
        <taxon>IRL clade</taxon>
        <taxon>Trifolieae</taxon>
        <taxon>Medicago</taxon>
    </lineage>
</organism>
<name>A0A396IVB7_MEDTR</name>